<dbReference type="EMBL" id="JAJJMB010011750">
    <property type="protein sequence ID" value="KAI3900017.1"/>
    <property type="molecule type" value="Genomic_DNA"/>
</dbReference>
<dbReference type="InterPro" id="IPR002110">
    <property type="entry name" value="Ankyrin_rpt"/>
</dbReference>
<name>A0AAD4SEF0_9MAGN</name>
<feature type="repeat" description="ANK" evidence="7">
    <location>
        <begin position="16"/>
        <end position="48"/>
    </location>
</feature>
<dbReference type="SUPFAM" id="SSF48403">
    <property type="entry name" value="Ankyrin repeat"/>
    <property type="match status" value="1"/>
</dbReference>
<keyword evidence="4 8" id="KW-1133">Transmembrane helix</keyword>
<dbReference type="Gene3D" id="1.25.40.20">
    <property type="entry name" value="Ankyrin repeat-containing domain"/>
    <property type="match status" value="1"/>
</dbReference>
<feature type="transmembrane region" description="Helical" evidence="8">
    <location>
        <begin position="257"/>
        <end position="276"/>
    </location>
</feature>
<evidence type="ECO:0000313" key="10">
    <source>
        <dbReference type="EMBL" id="KAI3900017.1"/>
    </source>
</evidence>
<evidence type="ECO:0000256" key="3">
    <source>
        <dbReference type="ARBA" id="ARBA00022737"/>
    </source>
</evidence>
<keyword evidence="6 8" id="KW-0472">Membrane</keyword>
<evidence type="ECO:0000256" key="4">
    <source>
        <dbReference type="ARBA" id="ARBA00022989"/>
    </source>
</evidence>
<proteinExistence type="predicted"/>
<feature type="repeat" description="ANK" evidence="7">
    <location>
        <begin position="50"/>
        <end position="82"/>
    </location>
</feature>
<dbReference type="InterPro" id="IPR036770">
    <property type="entry name" value="Ankyrin_rpt-contain_sf"/>
</dbReference>
<feature type="domain" description="PGG" evidence="9">
    <location>
        <begin position="251"/>
        <end position="282"/>
    </location>
</feature>
<evidence type="ECO:0000256" key="6">
    <source>
        <dbReference type="ARBA" id="ARBA00023136"/>
    </source>
</evidence>
<evidence type="ECO:0000256" key="2">
    <source>
        <dbReference type="ARBA" id="ARBA00022692"/>
    </source>
</evidence>
<dbReference type="GO" id="GO:0005886">
    <property type="term" value="C:plasma membrane"/>
    <property type="evidence" value="ECO:0007669"/>
    <property type="project" value="TreeGrafter"/>
</dbReference>
<comment type="subcellular location">
    <subcellularLocation>
        <location evidence="1">Membrane</location>
        <topology evidence="1">Multi-pass membrane protein</topology>
    </subcellularLocation>
</comment>
<reference evidence="10" key="1">
    <citation type="submission" date="2022-04" db="EMBL/GenBank/DDBJ databases">
        <title>A functionally conserved STORR gene fusion in Papaver species that diverged 16.8 million years ago.</title>
        <authorList>
            <person name="Catania T."/>
        </authorList>
    </citation>
    <scope>NUCLEOTIDE SEQUENCE</scope>
    <source>
        <strain evidence="10">S-188037</strain>
    </source>
</reference>
<evidence type="ECO:0000256" key="7">
    <source>
        <dbReference type="PROSITE-ProRule" id="PRU00023"/>
    </source>
</evidence>
<evidence type="ECO:0000256" key="1">
    <source>
        <dbReference type="ARBA" id="ARBA00004141"/>
    </source>
</evidence>
<organism evidence="10 11">
    <name type="scientific">Papaver atlanticum</name>
    <dbReference type="NCBI Taxonomy" id="357466"/>
    <lineage>
        <taxon>Eukaryota</taxon>
        <taxon>Viridiplantae</taxon>
        <taxon>Streptophyta</taxon>
        <taxon>Embryophyta</taxon>
        <taxon>Tracheophyta</taxon>
        <taxon>Spermatophyta</taxon>
        <taxon>Magnoliopsida</taxon>
        <taxon>Ranunculales</taxon>
        <taxon>Papaveraceae</taxon>
        <taxon>Papaveroideae</taxon>
        <taxon>Papaver</taxon>
    </lineage>
</organism>
<dbReference type="PANTHER" id="PTHR24186">
    <property type="entry name" value="PROTEIN PHOSPHATASE 1 REGULATORY SUBUNIT"/>
    <property type="match status" value="1"/>
</dbReference>
<gene>
    <name evidence="10" type="ORF">MKW98_000917</name>
</gene>
<dbReference type="PANTHER" id="PTHR24186:SF37">
    <property type="entry name" value="PGG DOMAIN-CONTAINING PROTEIN"/>
    <property type="match status" value="1"/>
</dbReference>
<dbReference type="Pfam" id="PF12796">
    <property type="entry name" value="Ank_2"/>
    <property type="match status" value="2"/>
</dbReference>
<evidence type="ECO:0000313" key="11">
    <source>
        <dbReference type="Proteomes" id="UP001202328"/>
    </source>
</evidence>
<dbReference type="PROSITE" id="PS50297">
    <property type="entry name" value="ANK_REP_REGION"/>
    <property type="match status" value="2"/>
</dbReference>
<evidence type="ECO:0000256" key="5">
    <source>
        <dbReference type="ARBA" id="ARBA00023043"/>
    </source>
</evidence>
<dbReference type="SMART" id="SM00248">
    <property type="entry name" value="ANK"/>
    <property type="match status" value="5"/>
</dbReference>
<keyword evidence="11" id="KW-1185">Reference proteome</keyword>
<feature type="transmembrane region" description="Helical" evidence="8">
    <location>
        <begin position="291"/>
        <end position="311"/>
    </location>
</feature>
<comment type="caution">
    <text evidence="10">The sequence shown here is derived from an EMBL/GenBank/DDBJ whole genome shotgun (WGS) entry which is preliminary data.</text>
</comment>
<feature type="repeat" description="ANK" evidence="7">
    <location>
        <begin position="173"/>
        <end position="195"/>
    </location>
</feature>
<dbReference type="Proteomes" id="UP001202328">
    <property type="component" value="Unassembled WGS sequence"/>
</dbReference>
<keyword evidence="3" id="KW-0677">Repeat</keyword>
<accession>A0AAD4SEF0</accession>
<keyword evidence="5 7" id="KW-0040">ANK repeat</keyword>
<dbReference type="AlphaFoldDB" id="A0AAD4SEF0"/>
<evidence type="ECO:0000259" key="9">
    <source>
        <dbReference type="Pfam" id="PF13962"/>
    </source>
</evidence>
<keyword evidence="2 8" id="KW-0812">Transmembrane</keyword>
<protein>
    <recommendedName>
        <fullName evidence="9">PGG domain-containing protein</fullName>
    </recommendedName>
</protein>
<dbReference type="InterPro" id="IPR026961">
    <property type="entry name" value="PGG_dom"/>
</dbReference>
<dbReference type="Pfam" id="PF13962">
    <property type="entry name" value="PGG"/>
    <property type="match status" value="1"/>
</dbReference>
<sequence length="313" mass="35283">MFKDSRLDNLDESSTGFRTPLHIAVIPGDKRLARDILSLGPDLALKEDRRGWTTLHLASARASLKMVKLLLNAEPNACMVKDKDERRPLHLAAMNNRINIMEVSWHSFFSFYYILCLFQKKKNIMENNQNGETILHFCVRSKCSMEALELLVDKLALERISDPDIIINSKDYNGKTVLQLAAEMGNTEMVQYLLESSNLKLEITDADFDKALDALTPENKIDLETRFLKYIGHDNKKHKSNTSSKNGDKHERLKETVNALMVVATLIAGIAFQAAMNPPGCVCVCVFGKTILKLILVLILLLLLIILIICLTL</sequence>
<dbReference type="PROSITE" id="PS50088">
    <property type="entry name" value="ANK_REPEAT"/>
    <property type="match status" value="3"/>
</dbReference>
<evidence type="ECO:0000256" key="8">
    <source>
        <dbReference type="SAM" id="Phobius"/>
    </source>
</evidence>